<dbReference type="OrthoDB" id="1319710at2"/>
<name>A0A7L4ZRE4_9FLAO</name>
<sequence>MKYVRIGLAIYFLLLYTNRTIAQNDFSNSNSDITYGVSTKVNIEFSNVSGPAFKFSLTGGIGYDIENVFLPTVHTGILLFNSNSVGADQSKKWYNMQAHFFINTTATARLDKRDFGYFERNVPLYHFADFTANPLQNPYKTSVSYGLNWIFVQDKKQQRTGFFNLNVMGRAQISYYNDGGPILGWAGDNRDRYYTGGVTISYHGDITDLIDLVELSYHKYTGYQKHAFDVADHLQIDFLNYQDTKQFAFNQQRWRLNFSNLENGFGGSVSIYNKGNLDLQDFLHFNTNVPYHPDYYQGYRWMIGARYEYNHTKF</sequence>
<dbReference type="EMBL" id="CP019288">
    <property type="protein sequence ID" value="QHI39049.1"/>
    <property type="molecule type" value="Genomic_DNA"/>
</dbReference>
<dbReference type="RefSeq" id="WP_160131557.1">
    <property type="nucleotide sequence ID" value="NZ_CP019288.1"/>
</dbReference>
<dbReference type="KEGG" id="kan:IMCC3317_44500"/>
<keyword evidence="3" id="KW-1185">Reference proteome</keyword>
<evidence type="ECO:0000313" key="3">
    <source>
        <dbReference type="Proteomes" id="UP000464657"/>
    </source>
</evidence>
<protein>
    <recommendedName>
        <fullName evidence="1">Bacterial toxin 23 domain-containing protein</fullName>
    </recommendedName>
</protein>
<feature type="domain" description="Bacterial toxin 23" evidence="1">
    <location>
        <begin position="137"/>
        <end position="208"/>
    </location>
</feature>
<gene>
    <name evidence="2" type="ORF">IMCC3317_44500</name>
</gene>
<dbReference type="InterPro" id="IPR029115">
    <property type="entry name" value="Ntox23"/>
</dbReference>
<dbReference type="Pfam" id="PF15528">
    <property type="entry name" value="Ntox23"/>
    <property type="match status" value="1"/>
</dbReference>
<evidence type="ECO:0000259" key="1">
    <source>
        <dbReference type="Pfam" id="PF15528"/>
    </source>
</evidence>
<proteinExistence type="predicted"/>
<evidence type="ECO:0000313" key="2">
    <source>
        <dbReference type="EMBL" id="QHI39049.1"/>
    </source>
</evidence>
<reference evidence="2 3" key="1">
    <citation type="journal article" date="2013" name="Int. J. Syst. Evol. Microbiol.">
        <title>Kordia antarctica sp. nov., isolated from Antarctic seawater.</title>
        <authorList>
            <person name="Baek K."/>
            <person name="Choi A."/>
            <person name="Kang I."/>
            <person name="Lee K."/>
            <person name="Cho J.C."/>
        </authorList>
    </citation>
    <scope>NUCLEOTIDE SEQUENCE [LARGE SCALE GENOMIC DNA]</scope>
    <source>
        <strain evidence="2 3">IMCC3317</strain>
    </source>
</reference>
<dbReference type="AlphaFoldDB" id="A0A7L4ZRE4"/>
<accession>A0A7L4ZRE4</accession>
<dbReference type="Proteomes" id="UP000464657">
    <property type="component" value="Chromosome"/>
</dbReference>
<organism evidence="2 3">
    <name type="scientific">Kordia antarctica</name>
    <dbReference type="NCBI Taxonomy" id="1218801"/>
    <lineage>
        <taxon>Bacteria</taxon>
        <taxon>Pseudomonadati</taxon>
        <taxon>Bacteroidota</taxon>
        <taxon>Flavobacteriia</taxon>
        <taxon>Flavobacteriales</taxon>
        <taxon>Flavobacteriaceae</taxon>
        <taxon>Kordia</taxon>
    </lineage>
</organism>